<dbReference type="Proteomes" id="UP000494165">
    <property type="component" value="Unassembled WGS sequence"/>
</dbReference>
<dbReference type="GO" id="GO:0008270">
    <property type="term" value="F:zinc ion binding"/>
    <property type="evidence" value="ECO:0007669"/>
    <property type="project" value="UniProtKB-KW"/>
</dbReference>
<dbReference type="GO" id="GO:0005739">
    <property type="term" value="C:mitochondrion"/>
    <property type="evidence" value="ECO:0007669"/>
    <property type="project" value="TreeGrafter"/>
</dbReference>
<evidence type="ECO:0000256" key="4">
    <source>
        <dbReference type="PROSITE-ProRule" id="PRU00207"/>
    </source>
</evidence>
<evidence type="ECO:0000256" key="5">
    <source>
        <dbReference type="SAM" id="MobiDB-lite"/>
    </source>
</evidence>
<dbReference type="EMBL" id="CADEPI010000020">
    <property type="protein sequence ID" value="CAB3365346.1"/>
    <property type="molecule type" value="Genomic_DNA"/>
</dbReference>
<feature type="domain" description="TRAF-type" evidence="6">
    <location>
        <begin position="22"/>
        <end position="94"/>
    </location>
</feature>
<evidence type="ECO:0000313" key="7">
    <source>
        <dbReference type="EMBL" id="CAB3365346.1"/>
    </source>
</evidence>
<dbReference type="InterPro" id="IPR049439">
    <property type="entry name" value="TRAFD1-XIAF1_Znf"/>
</dbReference>
<keyword evidence="8" id="KW-1185">Reference proteome</keyword>
<feature type="region of interest" description="Disordered" evidence="5">
    <location>
        <begin position="386"/>
        <end position="406"/>
    </location>
</feature>
<evidence type="ECO:0000313" key="8">
    <source>
        <dbReference type="Proteomes" id="UP000494165"/>
    </source>
</evidence>
<evidence type="ECO:0000256" key="1">
    <source>
        <dbReference type="ARBA" id="ARBA00022723"/>
    </source>
</evidence>
<keyword evidence="3 4" id="KW-0862">Zinc</keyword>
<dbReference type="Pfam" id="PF21366">
    <property type="entry name" value="TRAFD1-XIAF1_ZnF"/>
    <property type="match status" value="1"/>
</dbReference>
<keyword evidence="2 4" id="KW-0863">Zinc-finger</keyword>
<feature type="region of interest" description="Disordered" evidence="5">
    <location>
        <begin position="479"/>
        <end position="544"/>
    </location>
</feature>
<dbReference type="PANTHER" id="PTHR16295">
    <property type="entry name" value="TRAF-TYPE ZINC FINGER PROTEIN-RELATED"/>
    <property type="match status" value="1"/>
</dbReference>
<gene>
    <name evidence="7" type="ORF">CLODIP_2_CD06120</name>
</gene>
<accession>A0A8S1C064</accession>
<feature type="region of interest" description="Disordered" evidence="5">
    <location>
        <begin position="313"/>
        <end position="343"/>
    </location>
</feature>
<dbReference type="AlphaFoldDB" id="A0A8S1C064"/>
<evidence type="ECO:0000259" key="6">
    <source>
        <dbReference type="PROSITE" id="PS50145"/>
    </source>
</evidence>
<dbReference type="PANTHER" id="PTHR16295:SF10">
    <property type="entry name" value="EXPRESSED PROTEIN"/>
    <property type="match status" value="1"/>
</dbReference>
<organism evidence="7 8">
    <name type="scientific">Cloeon dipterum</name>
    <dbReference type="NCBI Taxonomy" id="197152"/>
    <lineage>
        <taxon>Eukaryota</taxon>
        <taxon>Metazoa</taxon>
        <taxon>Ecdysozoa</taxon>
        <taxon>Arthropoda</taxon>
        <taxon>Hexapoda</taxon>
        <taxon>Insecta</taxon>
        <taxon>Pterygota</taxon>
        <taxon>Palaeoptera</taxon>
        <taxon>Ephemeroptera</taxon>
        <taxon>Pisciforma</taxon>
        <taxon>Baetidae</taxon>
        <taxon>Cloeon</taxon>
    </lineage>
</organism>
<dbReference type="OrthoDB" id="193703at2759"/>
<evidence type="ECO:0000256" key="2">
    <source>
        <dbReference type="ARBA" id="ARBA00022771"/>
    </source>
</evidence>
<feature type="compositionally biased region" description="Basic and acidic residues" evidence="5">
    <location>
        <begin position="504"/>
        <end position="515"/>
    </location>
</feature>
<keyword evidence="1 4" id="KW-0479">Metal-binding</keyword>
<dbReference type="InterPro" id="IPR051986">
    <property type="entry name" value="Innate_Immune_Apopt_Reg"/>
</dbReference>
<dbReference type="InterPro" id="IPR013083">
    <property type="entry name" value="Znf_RING/FYVE/PHD"/>
</dbReference>
<proteinExistence type="predicted"/>
<comment type="caution">
    <text evidence="7">The sequence shown here is derived from an EMBL/GenBank/DDBJ whole genome shotgun (WGS) entry which is preliminary data.</text>
</comment>
<dbReference type="Gene3D" id="3.30.40.10">
    <property type="entry name" value="Zinc/RING finger domain, C3HC4 (zinc finger)"/>
    <property type="match status" value="2"/>
</dbReference>
<feature type="zinc finger region" description="TRAF-type" evidence="4">
    <location>
        <begin position="22"/>
        <end position="94"/>
    </location>
</feature>
<dbReference type="InterPro" id="IPR001293">
    <property type="entry name" value="Znf_TRAF"/>
</dbReference>
<reference evidence="7 8" key="1">
    <citation type="submission" date="2020-04" db="EMBL/GenBank/DDBJ databases">
        <authorList>
            <person name="Alioto T."/>
            <person name="Alioto T."/>
            <person name="Gomez Garrido J."/>
        </authorList>
    </citation>
    <scope>NUCLEOTIDE SEQUENCE [LARGE SCALE GENOMIC DNA]</scope>
</reference>
<dbReference type="PROSITE" id="PS50145">
    <property type="entry name" value="ZF_TRAF"/>
    <property type="match status" value="1"/>
</dbReference>
<name>A0A8S1C064_9INSE</name>
<protein>
    <recommendedName>
        <fullName evidence="6">TRAF-type domain-containing protein</fullName>
    </recommendedName>
</protein>
<evidence type="ECO:0000256" key="3">
    <source>
        <dbReference type="ARBA" id="ARBA00022833"/>
    </source>
</evidence>
<sequence length="544" mass="60853">MEEEMEICSNCKREIRSVNYVTHSVHCHRNIVICNKCNEPVPRAELAAHDASEHKLRSCSACGAQVEKALMQKHAKEDCPHRKITCSFCELELEAKEAIEHVSYCGTRTEKCSECGEFVMLKYQALHLDSNHGFLKLEDEPGPPASWEAPAIKATVKAEPSRPILKSAIRPASTVQAASVKKSVPNTVRFAPIEKPAPAVEKPPVGKSEGRQTRFSHNKIGAEVKPIVIANPESESKTEKNVPVNDEEADRLLAFKLAQDEMEMMSKYQLDGILHQRRKVIEASEKSKISVIESNSVIQEELQKPCENMGAVGGKFRKQKSPEAKVSENEPRVEEEKTKDPDNTFEDVQIPCEFCETLIPASRLLIHQTGCRPDLACYIPYRPNKTSKPVHENEHPTGEAENPPTRTKTMIPCDLCHTSIQANMFIQHQLACEIKHLPARGNKPKALVMPLSGRTLRASHSIEESILPALQDLEKEADAKPGLHPSFSAKDYTEMRSTQSNSHYNEKAKDEEKVKQGAVPKQKPKSIKKYRAPQPPQLDKSKEP</sequence>
<feature type="compositionally biased region" description="Basic residues" evidence="5">
    <location>
        <begin position="522"/>
        <end position="531"/>
    </location>
</feature>
<feature type="compositionally biased region" description="Basic and acidic residues" evidence="5">
    <location>
        <begin position="389"/>
        <end position="398"/>
    </location>
</feature>
<feature type="compositionally biased region" description="Basic and acidic residues" evidence="5">
    <location>
        <begin position="320"/>
        <end position="342"/>
    </location>
</feature>